<accession>A0A4R8M2J9</accession>
<dbReference type="InterPro" id="IPR036919">
    <property type="entry name" value="Ribo_uL30_ferredoxin-like_sf"/>
</dbReference>
<dbReference type="NCBIfam" id="TIGR01308">
    <property type="entry name" value="rpmD_bact"/>
    <property type="match status" value="1"/>
</dbReference>
<dbReference type="GO" id="GO:0006412">
    <property type="term" value="P:translation"/>
    <property type="evidence" value="ECO:0007669"/>
    <property type="project" value="InterPro"/>
</dbReference>
<gene>
    <name evidence="8" type="ORF">C8D99_11479</name>
</gene>
<dbReference type="PIRSF" id="PIRSF002211">
    <property type="entry name" value="Ribosomal_L30_bac-type"/>
    <property type="match status" value="1"/>
</dbReference>
<evidence type="ECO:0000256" key="4">
    <source>
        <dbReference type="ARBA" id="ARBA00023274"/>
    </source>
</evidence>
<evidence type="ECO:0000256" key="3">
    <source>
        <dbReference type="ARBA" id="ARBA00022980"/>
    </source>
</evidence>
<evidence type="ECO:0000256" key="6">
    <source>
        <dbReference type="RuleBase" id="RU003734"/>
    </source>
</evidence>
<dbReference type="InterPro" id="IPR018038">
    <property type="entry name" value="Ribosomal_uL30_CS"/>
</dbReference>
<feature type="domain" description="Large ribosomal subunit protein uL30-like ferredoxin-like fold" evidence="7">
    <location>
        <begin position="4"/>
        <end position="54"/>
    </location>
</feature>
<dbReference type="Gene3D" id="3.30.1390.20">
    <property type="entry name" value="Ribosomal protein L30, ferredoxin-like fold domain"/>
    <property type="match status" value="1"/>
</dbReference>
<dbReference type="InterPro" id="IPR016082">
    <property type="entry name" value="Ribosomal_uL30_ferredoxin-like"/>
</dbReference>
<dbReference type="EMBL" id="SORI01000014">
    <property type="protein sequence ID" value="TDY58387.1"/>
    <property type="molecule type" value="Genomic_DNA"/>
</dbReference>
<dbReference type="AlphaFoldDB" id="A0A4R8M2J9"/>
<evidence type="ECO:0000256" key="2">
    <source>
        <dbReference type="ARBA" id="ARBA00011838"/>
    </source>
</evidence>
<evidence type="ECO:0000313" key="9">
    <source>
        <dbReference type="Proteomes" id="UP000295066"/>
    </source>
</evidence>
<evidence type="ECO:0000256" key="5">
    <source>
        <dbReference type="ARBA" id="ARBA00035492"/>
    </source>
</evidence>
<reference evidence="8 9" key="1">
    <citation type="submission" date="2019-03" db="EMBL/GenBank/DDBJ databases">
        <title>Genomic Encyclopedia of Type Strains, Phase IV (KMG-IV): sequencing the most valuable type-strain genomes for metagenomic binning, comparative biology and taxonomic classification.</title>
        <authorList>
            <person name="Goeker M."/>
        </authorList>
    </citation>
    <scope>NUCLEOTIDE SEQUENCE [LARGE SCALE GENOMIC DNA]</scope>
    <source>
        <strain evidence="8 9">DSM 25964</strain>
    </source>
</reference>
<dbReference type="Proteomes" id="UP000295066">
    <property type="component" value="Unassembled WGS sequence"/>
</dbReference>
<comment type="caution">
    <text evidence="8">The sequence shown here is derived from an EMBL/GenBank/DDBJ whole genome shotgun (WGS) entry which is preliminary data.</text>
</comment>
<dbReference type="PANTHER" id="PTHR15892">
    <property type="entry name" value="MITOCHONDRIAL RIBOSOMAL PROTEIN L30"/>
    <property type="match status" value="1"/>
</dbReference>
<sequence length="61" mass="6939">MAKLRITWKRSSIGRPEVQKRTVRALGLTKLNQTVEHDDTPQIRGMVNKVSHLVECVAVEN</sequence>
<dbReference type="Pfam" id="PF00327">
    <property type="entry name" value="Ribosomal_L30"/>
    <property type="match status" value="1"/>
</dbReference>
<dbReference type="HAMAP" id="MF_01371_B">
    <property type="entry name" value="Ribosomal_uL30_B"/>
    <property type="match status" value="1"/>
</dbReference>
<dbReference type="OrthoDB" id="9812790at2"/>
<dbReference type="GO" id="GO:0022625">
    <property type="term" value="C:cytosolic large ribosomal subunit"/>
    <property type="evidence" value="ECO:0007669"/>
    <property type="project" value="TreeGrafter"/>
</dbReference>
<organism evidence="8 9">
    <name type="scientific">Aminivibrio pyruvatiphilus</name>
    <dbReference type="NCBI Taxonomy" id="1005740"/>
    <lineage>
        <taxon>Bacteria</taxon>
        <taxon>Thermotogati</taxon>
        <taxon>Synergistota</taxon>
        <taxon>Synergistia</taxon>
        <taxon>Synergistales</taxon>
        <taxon>Aminobacteriaceae</taxon>
        <taxon>Aminivibrio</taxon>
    </lineage>
</organism>
<dbReference type="GO" id="GO:0003735">
    <property type="term" value="F:structural constituent of ribosome"/>
    <property type="evidence" value="ECO:0007669"/>
    <property type="project" value="InterPro"/>
</dbReference>
<evidence type="ECO:0000259" key="7">
    <source>
        <dbReference type="Pfam" id="PF00327"/>
    </source>
</evidence>
<dbReference type="InterPro" id="IPR005996">
    <property type="entry name" value="Ribosomal_uL30_bac-type"/>
</dbReference>
<dbReference type="FunFam" id="3.30.1390.20:FF:000001">
    <property type="entry name" value="50S ribosomal protein L30"/>
    <property type="match status" value="1"/>
</dbReference>
<dbReference type="SUPFAM" id="SSF55129">
    <property type="entry name" value="Ribosomal protein L30p/L7e"/>
    <property type="match status" value="1"/>
</dbReference>
<dbReference type="PANTHER" id="PTHR15892:SF2">
    <property type="entry name" value="LARGE RIBOSOMAL SUBUNIT PROTEIN UL30M"/>
    <property type="match status" value="1"/>
</dbReference>
<name>A0A4R8M2J9_9BACT</name>
<proteinExistence type="inferred from homology"/>
<dbReference type="PROSITE" id="PS00634">
    <property type="entry name" value="RIBOSOMAL_L30"/>
    <property type="match status" value="1"/>
</dbReference>
<comment type="similarity">
    <text evidence="1 6">Belongs to the universal ribosomal protein uL30 family.</text>
</comment>
<keyword evidence="9" id="KW-1185">Reference proteome</keyword>
<keyword evidence="4 6" id="KW-0687">Ribonucleoprotein</keyword>
<keyword evidence="3 6" id="KW-0689">Ribosomal protein</keyword>
<evidence type="ECO:0000313" key="8">
    <source>
        <dbReference type="EMBL" id="TDY58387.1"/>
    </source>
</evidence>
<comment type="subunit">
    <text evidence="2">Part of the 50S ribosomal subunit.</text>
</comment>
<evidence type="ECO:0000256" key="1">
    <source>
        <dbReference type="ARBA" id="ARBA00007594"/>
    </source>
</evidence>
<dbReference type="CDD" id="cd01658">
    <property type="entry name" value="Ribosomal_L30"/>
    <property type="match status" value="1"/>
</dbReference>
<dbReference type="RefSeq" id="WP_133958106.1">
    <property type="nucleotide sequence ID" value="NZ_SORI01000014.1"/>
</dbReference>
<protein>
    <recommendedName>
        <fullName evidence="5">50S ribosomal protein L30</fullName>
    </recommendedName>
</protein>